<dbReference type="AlphaFoldDB" id="A0A8A3PLC6"/>
<protein>
    <submittedName>
        <fullName evidence="1">Uncharacterized protein</fullName>
    </submittedName>
</protein>
<keyword evidence="2" id="KW-1185">Reference proteome</keyword>
<gene>
    <name evidence="1" type="ORF">DSL72_007052</name>
</gene>
<accession>A0A8A3PLC6</accession>
<dbReference type="Proteomes" id="UP000672032">
    <property type="component" value="Chromosome 6"/>
</dbReference>
<proteinExistence type="predicted"/>
<evidence type="ECO:0000313" key="2">
    <source>
        <dbReference type="Proteomes" id="UP000672032"/>
    </source>
</evidence>
<reference evidence="1" key="1">
    <citation type="submission" date="2020-10" db="EMBL/GenBank/DDBJ databases">
        <title>Genome Sequence of Monilinia vaccinii-corymbosi Sheds Light on Mummy Berry Disease Infection of Blueberry and Mating Type.</title>
        <authorList>
            <person name="Yow A.G."/>
            <person name="Zhang Y."/>
            <person name="Bansal K."/>
            <person name="Eacker S.M."/>
            <person name="Sullivan S."/>
            <person name="Liachko I."/>
            <person name="Cubeta M.A."/>
            <person name="Rollins J.A."/>
            <person name="Ashrafi H."/>
        </authorList>
    </citation>
    <scope>NUCLEOTIDE SEQUENCE</scope>
    <source>
        <strain evidence="1">RL-1</strain>
    </source>
</reference>
<name>A0A8A3PLC6_9HELO</name>
<sequence length="167" mass="18241">MATTAGKTRARVSGLLGLRTRTTLKAACIIEGYTRSAAKCTTGFLDDPLSSLSAAQFPRKPPRPSQPDLNVTRKHVLQNWFIAVIFAIEGLSNLQATLCREASSNAQFLTTPMNTSPGKRYEYVPDFSKAFVELTSFFNGFRALIAPQATPSKLAATSCNMPHRRLS</sequence>
<organism evidence="1 2">
    <name type="scientific">Monilinia vaccinii-corymbosi</name>
    <dbReference type="NCBI Taxonomy" id="61207"/>
    <lineage>
        <taxon>Eukaryota</taxon>
        <taxon>Fungi</taxon>
        <taxon>Dikarya</taxon>
        <taxon>Ascomycota</taxon>
        <taxon>Pezizomycotina</taxon>
        <taxon>Leotiomycetes</taxon>
        <taxon>Helotiales</taxon>
        <taxon>Sclerotiniaceae</taxon>
        <taxon>Monilinia</taxon>
    </lineage>
</organism>
<evidence type="ECO:0000313" key="1">
    <source>
        <dbReference type="EMBL" id="QSZ35930.1"/>
    </source>
</evidence>
<dbReference type="EMBL" id="CP063410">
    <property type="protein sequence ID" value="QSZ35930.1"/>
    <property type="molecule type" value="Genomic_DNA"/>
</dbReference>